<feature type="binding site" evidence="4">
    <location>
        <position position="138"/>
    </location>
    <ligand>
        <name>Zn(2+)</name>
        <dbReference type="ChEBI" id="CHEBI:29105"/>
    </ligand>
</feature>
<reference evidence="6" key="1">
    <citation type="submission" date="2015-12" db="EMBL/GenBank/DDBJ databases">
        <title>Draft genome of Thermovenabulum gondwanense isolated from a red thermophilic microbial mat colonisisng an outflow channel of a bore well.</title>
        <authorList>
            <person name="Patel B.K."/>
        </authorList>
    </citation>
    <scope>NUCLEOTIDE SEQUENCE [LARGE SCALE GENOMIC DNA]</scope>
    <source>
        <strain evidence="6">R270</strain>
    </source>
</reference>
<feature type="binding site" evidence="4">
    <location>
        <position position="160"/>
    </location>
    <ligand>
        <name>Zn(2+)</name>
        <dbReference type="ChEBI" id="CHEBI:29105"/>
    </ligand>
</feature>
<comment type="caution">
    <text evidence="6">The sequence shown here is derived from an EMBL/GenBank/DDBJ whole genome shotgun (WGS) entry which is preliminary data.</text>
</comment>
<dbReference type="InterPro" id="IPR026591">
    <property type="entry name" value="Sirtuin_cat_small_dom_sf"/>
</dbReference>
<dbReference type="PANTHER" id="PTHR11085">
    <property type="entry name" value="NAD-DEPENDENT PROTEIN DEACYLASE SIRTUIN-5, MITOCHONDRIAL-RELATED"/>
    <property type="match status" value="1"/>
</dbReference>
<dbReference type="InterPro" id="IPR026590">
    <property type="entry name" value="Ssirtuin_cat_dom"/>
</dbReference>
<accession>A0A162MJQ1</accession>
<dbReference type="GO" id="GO:0016787">
    <property type="term" value="F:hydrolase activity"/>
    <property type="evidence" value="ECO:0007669"/>
    <property type="project" value="UniProtKB-KW"/>
</dbReference>
<keyword evidence="2" id="KW-0808">Transferase</keyword>
<dbReference type="NCBIfam" id="NF001752">
    <property type="entry name" value="PRK00481.1-1"/>
    <property type="match status" value="1"/>
</dbReference>
<dbReference type="CDD" id="cd01407">
    <property type="entry name" value="SIR2-fam"/>
    <property type="match status" value="1"/>
</dbReference>
<dbReference type="PANTHER" id="PTHR11085:SF4">
    <property type="entry name" value="NAD-DEPENDENT PROTEIN DEACYLASE"/>
    <property type="match status" value="1"/>
</dbReference>
<keyword evidence="4" id="KW-0862">Zinc</keyword>
<organism evidence="6 7">
    <name type="scientific">Thermovenabulum gondwanense</name>
    <dbReference type="NCBI Taxonomy" id="520767"/>
    <lineage>
        <taxon>Bacteria</taxon>
        <taxon>Bacillati</taxon>
        <taxon>Bacillota</taxon>
        <taxon>Clostridia</taxon>
        <taxon>Thermosediminibacterales</taxon>
        <taxon>Thermosediminibacteraceae</taxon>
        <taxon>Thermovenabulum</taxon>
    </lineage>
</organism>
<dbReference type="InterPro" id="IPR029035">
    <property type="entry name" value="DHS-like_NAD/FAD-binding_dom"/>
</dbReference>
<dbReference type="Proteomes" id="UP000075737">
    <property type="component" value="Unassembled WGS sequence"/>
</dbReference>
<dbReference type="EMBL" id="LOHZ01000028">
    <property type="protein sequence ID" value="KYO66381.1"/>
    <property type="molecule type" value="Genomic_DNA"/>
</dbReference>
<evidence type="ECO:0000256" key="1">
    <source>
        <dbReference type="ARBA" id="ARBA00012928"/>
    </source>
</evidence>
<dbReference type="Pfam" id="PF02146">
    <property type="entry name" value="SIR2"/>
    <property type="match status" value="1"/>
</dbReference>
<dbReference type="InterPro" id="IPR003000">
    <property type="entry name" value="Sirtuin"/>
</dbReference>
<evidence type="ECO:0000313" key="6">
    <source>
        <dbReference type="EMBL" id="KYO66381.1"/>
    </source>
</evidence>
<evidence type="ECO:0000256" key="2">
    <source>
        <dbReference type="ARBA" id="ARBA00022679"/>
    </source>
</evidence>
<dbReference type="GO" id="GO:0070403">
    <property type="term" value="F:NAD+ binding"/>
    <property type="evidence" value="ECO:0007669"/>
    <property type="project" value="InterPro"/>
</dbReference>
<dbReference type="GO" id="GO:0046872">
    <property type="term" value="F:metal ion binding"/>
    <property type="evidence" value="ECO:0007669"/>
    <property type="project" value="UniProtKB-KW"/>
</dbReference>
<gene>
    <name evidence="6" type="primary">cobB</name>
    <name evidence="6" type="ORF">ATZ99_12630</name>
</gene>
<sequence>MIQNLQCFNEKIEALKELLTENKKNNVLTGAGISTESGIPDYRSKGTGLWERFDPMKYVSVTALMTDPKKFFDFNIPTWTKYVNAQPNIAHKVIAKLEEMGYIQTVITQNIDGLHIKAGSKRVREVHGHLRTCHCIECKKTFPFEEMSGQYFSGINPPKCSNCGGMLRPDVVLFEDPMGKDYLKALEDMEGCELLVVVGSSLQVYPVADLPSFSKKLVIINKEETPWDRYADLVIHESIGEVFRHLAEIMYINVN</sequence>
<evidence type="ECO:0000256" key="3">
    <source>
        <dbReference type="ARBA" id="ARBA00023027"/>
    </source>
</evidence>
<dbReference type="InterPro" id="IPR050134">
    <property type="entry name" value="NAD-dep_sirtuin_deacylases"/>
</dbReference>
<dbReference type="NCBIfam" id="NF001753">
    <property type="entry name" value="PRK00481.1-3"/>
    <property type="match status" value="1"/>
</dbReference>
<dbReference type="SUPFAM" id="SSF52467">
    <property type="entry name" value="DHS-like NAD/FAD-binding domain"/>
    <property type="match status" value="1"/>
</dbReference>
<feature type="domain" description="Deacetylase sirtuin-type" evidence="5">
    <location>
        <begin position="5"/>
        <end position="255"/>
    </location>
</feature>
<proteinExistence type="predicted"/>
<dbReference type="EC" id="2.3.1.286" evidence="1"/>
<dbReference type="Gene3D" id="3.30.1600.10">
    <property type="entry name" value="SIR2/SIRT2 'Small Domain"/>
    <property type="match status" value="1"/>
</dbReference>
<feature type="active site" description="Proton acceptor" evidence="4">
    <location>
        <position position="127"/>
    </location>
</feature>
<keyword evidence="4" id="KW-0479">Metal-binding</keyword>
<keyword evidence="7" id="KW-1185">Reference proteome</keyword>
<dbReference type="GO" id="GO:0017136">
    <property type="term" value="F:histone deacetylase activity, NAD-dependent"/>
    <property type="evidence" value="ECO:0007669"/>
    <property type="project" value="TreeGrafter"/>
</dbReference>
<dbReference type="AlphaFoldDB" id="A0A162MJQ1"/>
<dbReference type="STRING" id="520767.ATZ99_12630"/>
<dbReference type="OrthoDB" id="9800582at2"/>
<name>A0A162MJQ1_9FIRM</name>
<evidence type="ECO:0000256" key="4">
    <source>
        <dbReference type="PROSITE-ProRule" id="PRU00236"/>
    </source>
</evidence>
<feature type="binding site" evidence="4">
    <location>
        <position position="163"/>
    </location>
    <ligand>
        <name>Zn(2+)</name>
        <dbReference type="ChEBI" id="CHEBI:29105"/>
    </ligand>
</feature>
<protein>
    <recommendedName>
        <fullName evidence="1">protein acetyllysine N-acetyltransferase</fullName>
        <ecNumber evidence="1">2.3.1.286</ecNumber>
    </recommendedName>
</protein>
<keyword evidence="6" id="KW-0378">Hydrolase</keyword>
<evidence type="ECO:0000313" key="7">
    <source>
        <dbReference type="Proteomes" id="UP000075737"/>
    </source>
</evidence>
<dbReference type="Gene3D" id="3.40.50.1220">
    <property type="entry name" value="TPP-binding domain"/>
    <property type="match status" value="1"/>
</dbReference>
<keyword evidence="3" id="KW-0520">NAD</keyword>
<evidence type="ECO:0000259" key="5">
    <source>
        <dbReference type="PROSITE" id="PS50305"/>
    </source>
</evidence>
<feature type="binding site" evidence="4">
    <location>
        <position position="135"/>
    </location>
    <ligand>
        <name>Zn(2+)</name>
        <dbReference type="ChEBI" id="CHEBI:29105"/>
    </ligand>
</feature>
<dbReference type="PROSITE" id="PS50305">
    <property type="entry name" value="SIRTUIN"/>
    <property type="match status" value="1"/>
</dbReference>
<dbReference type="PATRIC" id="fig|520767.4.peg.1367"/>